<evidence type="ECO:0000259" key="4">
    <source>
        <dbReference type="Pfam" id="PF02558"/>
    </source>
</evidence>
<dbReference type="PANTHER" id="PTHR43765:SF2">
    <property type="entry name" value="2-DEHYDROPANTOATE 2-REDUCTASE"/>
    <property type="match status" value="1"/>
</dbReference>
<proteinExistence type="inferred from homology"/>
<dbReference type="Gene3D" id="1.10.1040.10">
    <property type="entry name" value="N-(1-d-carboxylethyl)-l-norvaline Dehydrogenase, domain 2"/>
    <property type="match status" value="1"/>
</dbReference>
<accession>A0ABT9Q8U2</accession>
<keyword evidence="3 6" id="KW-0560">Oxidoreductase</keyword>
<sequence>MRYIIIGAGAVGGTIGGRLFAAGHEVVLVARGPHYEALREGGLHLATPDEVLTLPIPTVDRPEALELQPGDVLVLAVKTQHSVALLDAWAGRPVAGGGTAADLLPLVCAQNGVENERLALRRFRHVYGMCVWLPASHLEPGKIAASGSPLSGILHLGRYPSGAGETLERIAADLEKSAFLAPISPDVMRWKYAKLLSNLGNALEAICGPITGDEALELSRRAMAEGEAVLAAAGIDHAGVAEQAEVRGDRVRLRRVEGERRGGGSSWQSLARGSGSIESDYLNGEITLLGRTHGVSTPVNEVLQRLANEFARELRAPGSMTASELLALVGP</sequence>
<comment type="similarity">
    <text evidence="1">Belongs to the ketopantoate reductase family.</text>
</comment>
<evidence type="ECO:0000313" key="6">
    <source>
        <dbReference type="EMBL" id="MDP9842494.1"/>
    </source>
</evidence>
<comment type="caution">
    <text evidence="6">The sequence shown here is derived from an EMBL/GenBank/DDBJ whole genome shotgun (WGS) entry which is preliminary data.</text>
</comment>
<dbReference type="InterPro" id="IPR013752">
    <property type="entry name" value="KPA_reductase"/>
</dbReference>
<keyword evidence="2" id="KW-0521">NADP</keyword>
<dbReference type="GO" id="GO:0008677">
    <property type="term" value="F:2-dehydropantoate 2-reductase activity"/>
    <property type="evidence" value="ECO:0007669"/>
    <property type="project" value="UniProtKB-EC"/>
</dbReference>
<dbReference type="Proteomes" id="UP001225356">
    <property type="component" value="Unassembled WGS sequence"/>
</dbReference>
<dbReference type="SUPFAM" id="SSF48179">
    <property type="entry name" value="6-phosphogluconate dehydrogenase C-terminal domain-like"/>
    <property type="match status" value="1"/>
</dbReference>
<dbReference type="InterPro" id="IPR036291">
    <property type="entry name" value="NAD(P)-bd_dom_sf"/>
</dbReference>
<evidence type="ECO:0000256" key="2">
    <source>
        <dbReference type="ARBA" id="ARBA00022857"/>
    </source>
</evidence>
<evidence type="ECO:0000256" key="3">
    <source>
        <dbReference type="ARBA" id="ARBA00023002"/>
    </source>
</evidence>
<dbReference type="Pfam" id="PF02558">
    <property type="entry name" value="ApbA"/>
    <property type="match status" value="1"/>
</dbReference>
<dbReference type="SUPFAM" id="SSF51735">
    <property type="entry name" value="NAD(P)-binding Rossmann-fold domains"/>
    <property type="match status" value="1"/>
</dbReference>
<keyword evidence="7" id="KW-1185">Reference proteome</keyword>
<dbReference type="InterPro" id="IPR050838">
    <property type="entry name" value="Ketopantoate_reductase"/>
</dbReference>
<dbReference type="EC" id="1.1.1.169" evidence="6"/>
<dbReference type="Pfam" id="PF08546">
    <property type="entry name" value="ApbA_C"/>
    <property type="match status" value="1"/>
</dbReference>
<dbReference type="PANTHER" id="PTHR43765">
    <property type="entry name" value="2-DEHYDROPANTOATE 2-REDUCTASE-RELATED"/>
    <property type="match status" value="1"/>
</dbReference>
<evidence type="ECO:0000313" key="7">
    <source>
        <dbReference type="Proteomes" id="UP001225356"/>
    </source>
</evidence>
<feature type="domain" description="Ketopantoate reductase C-terminal" evidence="5">
    <location>
        <begin position="186"/>
        <end position="308"/>
    </location>
</feature>
<protein>
    <submittedName>
        <fullName evidence="6">2-dehydropantoate 2-reductase</fullName>
        <ecNumber evidence="6">1.1.1.169</ecNumber>
    </submittedName>
</protein>
<dbReference type="InterPro" id="IPR013328">
    <property type="entry name" value="6PGD_dom2"/>
</dbReference>
<dbReference type="InterPro" id="IPR008927">
    <property type="entry name" value="6-PGluconate_DH-like_C_sf"/>
</dbReference>
<evidence type="ECO:0000256" key="1">
    <source>
        <dbReference type="ARBA" id="ARBA00007870"/>
    </source>
</evidence>
<dbReference type="Gene3D" id="3.40.50.720">
    <property type="entry name" value="NAD(P)-binding Rossmann-like Domain"/>
    <property type="match status" value="1"/>
</dbReference>
<dbReference type="RefSeq" id="WP_307556396.1">
    <property type="nucleotide sequence ID" value="NZ_JAUSQU010000001.1"/>
</dbReference>
<feature type="domain" description="Ketopantoate reductase N-terminal" evidence="4">
    <location>
        <begin position="4"/>
        <end position="158"/>
    </location>
</feature>
<reference evidence="6 7" key="1">
    <citation type="submission" date="2023-07" db="EMBL/GenBank/DDBJ databases">
        <title>Sequencing the genomes of 1000 actinobacteria strains.</title>
        <authorList>
            <person name="Klenk H.-P."/>
        </authorList>
    </citation>
    <scope>NUCLEOTIDE SEQUENCE [LARGE SCALE GENOMIC DNA]</scope>
    <source>
        <strain evidence="6 7">DSM 46740</strain>
    </source>
</reference>
<gene>
    <name evidence="6" type="ORF">J2853_001705</name>
</gene>
<organism evidence="6 7">
    <name type="scientific">Streptosporangium lutulentum</name>
    <dbReference type="NCBI Taxonomy" id="1461250"/>
    <lineage>
        <taxon>Bacteria</taxon>
        <taxon>Bacillati</taxon>
        <taxon>Actinomycetota</taxon>
        <taxon>Actinomycetes</taxon>
        <taxon>Streptosporangiales</taxon>
        <taxon>Streptosporangiaceae</taxon>
        <taxon>Streptosporangium</taxon>
    </lineage>
</organism>
<dbReference type="InterPro" id="IPR013332">
    <property type="entry name" value="KPR_N"/>
</dbReference>
<dbReference type="EMBL" id="JAUSQU010000001">
    <property type="protein sequence ID" value="MDP9842494.1"/>
    <property type="molecule type" value="Genomic_DNA"/>
</dbReference>
<evidence type="ECO:0000259" key="5">
    <source>
        <dbReference type="Pfam" id="PF08546"/>
    </source>
</evidence>
<name>A0ABT9Q8U2_9ACTN</name>